<proteinExistence type="predicted"/>
<name>A0A0F9SMN8_9ZZZZ</name>
<sequence length="56" mass="6411">MKKCLLMFGLLIIVLLIAVITNEKDDLNFNQKLVFAEDVNETSVVEVEQRDSIPYP</sequence>
<gene>
    <name evidence="1" type="ORF">LCGC14_0756400</name>
</gene>
<evidence type="ECO:0000313" key="1">
    <source>
        <dbReference type="EMBL" id="KKN38146.1"/>
    </source>
</evidence>
<protein>
    <submittedName>
        <fullName evidence="1">Uncharacterized protein</fullName>
    </submittedName>
</protein>
<dbReference type="AlphaFoldDB" id="A0A0F9SMN8"/>
<accession>A0A0F9SMN8</accession>
<comment type="caution">
    <text evidence="1">The sequence shown here is derived from an EMBL/GenBank/DDBJ whole genome shotgun (WGS) entry which is preliminary data.</text>
</comment>
<organism evidence="1">
    <name type="scientific">marine sediment metagenome</name>
    <dbReference type="NCBI Taxonomy" id="412755"/>
    <lineage>
        <taxon>unclassified sequences</taxon>
        <taxon>metagenomes</taxon>
        <taxon>ecological metagenomes</taxon>
    </lineage>
</organism>
<reference evidence="1" key="1">
    <citation type="journal article" date="2015" name="Nature">
        <title>Complex archaea that bridge the gap between prokaryotes and eukaryotes.</title>
        <authorList>
            <person name="Spang A."/>
            <person name="Saw J.H."/>
            <person name="Jorgensen S.L."/>
            <person name="Zaremba-Niedzwiedzka K."/>
            <person name="Martijn J."/>
            <person name="Lind A.E."/>
            <person name="van Eijk R."/>
            <person name="Schleper C."/>
            <person name="Guy L."/>
            <person name="Ettema T.J."/>
        </authorList>
    </citation>
    <scope>NUCLEOTIDE SEQUENCE</scope>
</reference>
<dbReference type="EMBL" id="LAZR01001849">
    <property type="protein sequence ID" value="KKN38146.1"/>
    <property type="molecule type" value="Genomic_DNA"/>
</dbReference>